<protein>
    <recommendedName>
        <fullName evidence="4">F-box domain-containing protein</fullName>
    </recommendedName>
</protein>
<name>A0AAW0FFB4_9APHY</name>
<dbReference type="InterPro" id="IPR032675">
    <property type="entry name" value="LRR_dom_sf"/>
</dbReference>
<dbReference type="EMBL" id="JASBNA010000017">
    <property type="protein sequence ID" value="KAK7686187.1"/>
    <property type="molecule type" value="Genomic_DNA"/>
</dbReference>
<evidence type="ECO:0000313" key="3">
    <source>
        <dbReference type="Proteomes" id="UP001385951"/>
    </source>
</evidence>
<proteinExistence type="predicted"/>
<accession>A0AAW0FFB4</accession>
<evidence type="ECO:0000313" key="2">
    <source>
        <dbReference type="EMBL" id="KAK7686187.1"/>
    </source>
</evidence>
<gene>
    <name evidence="2" type="ORF">QCA50_010407</name>
    <name evidence="1" type="ORF">QCA50_019395</name>
</gene>
<dbReference type="EMBL" id="JASBNA010000085">
    <property type="protein sequence ID" value="KAK7677584.1"/>
    <property type="molecule type" value="Genomic_DNA"/>
</dbReference>
<organism evidence="1 3">
    <name type="scientific">Cerrena zonata</name>
    <dbReference type="NCBI Taxonomy" id="2478898"/>
    <lineage>
        <taxon>Eukaryota</taxon>
        <taxon>Fungi</taxon>
        <taxon>Dikarya</taxon>
        <taxon>Basidiomycota</taxon>
        <taxon>Agaricomycotina</taxon>
        <taxon>Agaricomycetes</taxon>
        <taxon>Polyporales</taxon>
        <taxon>Cerrenaceae</taxon>
        <taxon>Cerrena</taxon>
    </lineage>
</organism>
<evidence type="ECO:0008006" key="4">
    <source>
        <dbReference type="Google" id="ProtNLM"/>
    </source>
</evidence>
<keyword evidence="3" id="KW-1185">Reference proteome</keyword>
<reference evidence="1 3" key="1">
    <citation type="submission" date="2022-09" db="EMBL/GenBank/DDBJ databases">
        <authorList>
            <person name="Palmer J.M."/>
        </authorList>
    </citation>
    <scope>NUCLEOTIDE SEQUENCE [LARGE SCALE GENOMIC DNA]</scope>
    <source>
        <strain evidence="1 3">DSM 7382</strain>
    </source>
</reference>
<dbReference type="Gene3D" id="3.80.10.10">
    <property type="entry name" value="Ribonuclease Inhibitor"/>
    <property type="match status" value="1"/>
</dbReference>
<sequence length="526" mass="59464">MVDLITESRSLSATRRCLVVNEILERIVRELLPETGHVLAFSRTCRAFLELGLDVLWSHLDGLDPVDYVLENKSSDELSRCDPEEIGRVPTSDVWSRLYGYTKRVRSIEAASGSVETDMLQFWSINKPYRFIFPNLQKLIWEQFSGDGDAVYGPLFVSPKLKEVSVTLASCVPNKVAIQWLDSLRIIATDLREFKFDNSAQSSTRTCIDALSSAIFSWERLTRLSLCDSQGSIPLGPMQLNYLARLDSLKTLEVALDPKILPESLSSEQSFFPALESLKLEARNIDSLAVVKSIIHQVQSPNLFSLHITTTEQPTVLDICAVIEVVKLRKQLREFTMELSDSAVKRDSSDPFVLSNKTLEPLLTLKSLRKVVIATYPVEITTEFLEKMGDSWPELGELVLGVDPPCELIDRPLSRLRLTELEPFIEKYPKLHTLGLLMALDLPAVSDLPKRRILSRQNLSHFQLYVGHPARMEEIENPYPLAAYLSGVFGDVKVMYDFDCKIPKLRKALDLFSSVRTQERTNAPES</sequence>
<evidence type="ECO:0000313" key="1">
    <source>
        <dbReference type="EMBL" id="KAK7677584.1"/>
    </source>
</evidence>
<dbReference type="SUPFAM" id="SSF52047">
    <property type="entry name" value="RNI-like"/>
    <property type="match status" value="1"/>
</dbReference>
<comment type="caution">
    <text evidence="1">The sequence shown here is derived from an EMBL/GenBank/DDBJ whole genome shotgun (WGS) entry which is preliminary data.</text>
</comment>
<dbReference type="Proteomes" id="UP001385951">
    <property type="component" value="Unassembled WGS sequence"/>
</dbReference>
<dbReference type="AlphaFoldDB" id="A0AAW0FFB4"/>